<protein>
    <submittedName>
        <fullName evidence="6">UDP-glycosyltransferase 88F3</fullName>
    </submittedName>
</protein>
<keyword evidence="7" id="KW-1185">Reference proteome</keyword>
<dbReference type="EMBL" id="PKPP01000448">
    <property type="protein sequence ID" value="PWA92632.1"/>
    <property type="molecule type" value="Genomic_DNA"/>
</dbReference>
<dbReference type="FunFam" id="3.40.50.2000:FF:000056">
    <property type="entry name" value="Glycosyltransferase"/>
    <property type="match status" value="1"/>
</dbReference>
<dbReference type="PANTHER" id="PTHR48048:SF30">
    <property type="entry name" value="GLYCOSYLTRANSFERASE"/>
    <property type="match status" value="1"/>
</dbReference>
<dbReference type="SUPFAM" id="SSF53756">
    <property type="entry name" value="UDP-Glycosyltransferase/glycogen phosphorylase"/>
    <property type="match status" value="2"/>
</dbReference>
<evidence type="ECO:0000256" key="4">
    <source>
        <dbReference type="ARBA" id="ARBA00053747"/>
    </source>
</evidence>
<feature type="compositionally biased region" description="Polar residues" evidence="5">
    <location>
        <begin position="423"/>
        <end position="435"/>
    </location>
</feature>
<evidence type="ECO:0000313" key="7">
    <source>
        <dbReference type="Proteomes" id="UP000245207"/>
    </source>
</evidence>
<dbReference type="PANTHER" id="PTHR48048">
    <property type="entry name" value="GLYCOSYLTRANSFERASE"/>
    <property type="match status" value="1"/>
</dbReference>
<dbReference type="AlphaFoldDB" id="A0A2U1Q3U9"/>
<dbReference type="GO" id="GO:0035251">
    <property type="term" value="F:UDP-glucosyltransferase activity"/>
    <property type="evidence" value="ECO:0007669"/>
    <property type="project" value="InterPro"/>
</dbReference>
<reference evidence="6 7" key="1">
    <citation type="journal article" date="2018" name="Mol. Plant">
        <title>The genome of Artemisia annua provides insight into the evolution of Asteraceae family and artemisinin biosynthesis.</title>
        <authorList>
            <person name="Shen Q."/>
            <person name="Zhang L."/>
            <person name="Liao Z."/>
            <person name="Wang S."/>
            <person name="Yan T."/>
            <person name="Shi P."/>
            <person name="Liu M."/>
            <person name="Fu X."/>
            <person name="Pan Q."/>
            <person name="Wang Y."/>
            <person name="Lv Z."/>
            <person name="Lu X."/>
            <person name="Zhang F."/>
            <person name="Jiang W."/>
            <person name="Ma Y."/>
            <person name="Chen M."/>
            <person name="Hao X."/>
            <person name="Li L."/>
            <person name="Tang Y."/>
            <person name="Lv G."/>
            <person name="Zhou Y."/>
            <person name="Sun X."/>
            <person name="Brodelius P.E."/>
            <person name="Rose J.K.C."/>
            <person name="Tang K."/>
        </authorList>
    </citation>
    <scope>NUCLEOTIDE SEQUENCE [LARGE SCALE GENOMIC DNA]</scope>
    <source>
        <strain evidence="7">cv. Huhao1</strain>
        <tissue evidence="6">Leaf</tissue>
    </source>
</reference>
<dbReference type="CDD" id="cd03784">
    <property type="entry name" value="GT1_Gtf-like"/>
    <property type="match status" value="2"/>
</dbReference>
<name>A0A2U1Q3U9_ARTAN</name>
<dbReference type="OrthoDB" id="5835829at2759"/>
<evidence type="ECO:0000313" key="6">
    <source>
        <dbReference type="EMBL" id="PWA92632.1"/>
    </source>
</evidence>
<organism evidence="6 7">
    <name type="scientific">Artemisia annua</name>
    <name type="common">Sweet wormwood</name>
    <dbReference type="NCBI Taxonomy" id="35608"/>
    <lineage>
        <taxon>Eukaryota</taxon>
        <taxon>Viridiplantae</taxon>
        <taxon>Streptophyta</taxon>
        <taxon>Embryophyta</taxon>
        <taxon>Tracheophyta</taxon>
        <taxon>Spermatophyta</taxon>
        <taxon>Magnoliopsida</taxon>
        <taxon>eudicotyledons</taxon>
        <taxon>Gunneridae</taxon>
        <taxon>Pentapetalae</taxon>
        <taxon>asterids</taxon>
        <taxon>campanulids</taxon>
        <taxon>Asterales</taxon>
        <taxon>Asteraceae</taxon>
        <taxon>Asteroideae</taxon>
        <taxon>Anthemideae</taxon>
        <taxon>Artemisiinae</taxon>
        <taxon>Artemisia</taxon>
    </lineage>
</organism>
<dbReference type="Proteomes" id="UP000245207">
    <property type="component" value="Unassembled WGS sequence"/>
</dbReference>
<gene>
    <name evidence="6" type="ORF">CTI12_AA039690</name>
</gene>
<keyword evidence="2" id="KW-0328">Glycosyltransferase</keyword>
<comment type="function">
    <text evidence="4">May glycosylate diterpenes or flavonols in leaves.</text>
</comment>
<comment type="caution">
    <text evidence="6">The sequence shown here is derived from an EMBL/GenBank/DDBJ whole genome shotgun (WGS) entry which is preliminary data.</text>
</comment>
<evidence type="ECO:0000256" key="2">
    <source>
        <dbReference type="ARBA" id="ARBA00022676"/>
    </source>
</evidence>
<dbReference type="FunFam" id="3.40.50.2000:FF:000020">
    <property type="entry name" value="Glycosyltransferase"/>
    <property type="match status" value="1"/>
</dbReference>
<accession>A0A2U1Q3U9</accession>
<comment type="similarity">
    <text evidence="1">Belongs to the UDP-glycosyltransferase family.</text>
</comment>
<dbReference type="InterPro" id="IPR002213">
    <property type="entry name" value="UDP_glucos_trans"/>
</dbReference>
<evidence type="ECO:0000256" key="5">
    <source>
        <dbReference type="SAM" id="MobiDB-lite"/>
    </source>
</evidence>
<keyword evidence="3 6" id="KW-0808">Transferase</keyword>
<dbReference type="Gene3D" id="3.40.50.2000">
    <property type="entry name" value="Glycogen Phosphorylase B"/>
    <property type="match status" value="4"/>
</dbReference>
<evidence type="ECO:0000256" key="1">
    <source>
        <dbReference type="ARBA" id="ARBA00009995"/>
    </source>
</evidence>
<proteinExistence type="inferred from homology"/>
<evidence type="ECO:0000256" key="3">
    <source>
        <dbReference type="ARBA" id="ARBA00022679"/>
    </source>
</evidence>
<sequence>MGSNRSGLKRKRTLNSTTYIPVSLYVTRGATIGQKRSTLISSVPIFNETETALNAQIKALTASEENVRASSVVAGELLRRSQSQSLCSYAFTQFNHRAKLCLEKQLKKGDEASLRSVDIVYDLISRSINNVKDALRVIAPTALVIDLYCASTMVADKSLNIPVYYFVTSGLPPISSSDMPVPTLDRNSKSYSEILQLSHCLPKSDGIIINTFSSLEPKPIKAITDGLCVHLGHTPPLYCVGPLLADGSDDTHECLKWLDSQPAQSVVYLCFGSEGVFSDDQLKEIAKGLELSGHRFLWVIRSQPTIKKEELLVPPHVLDLNTLLPDGFLERTRHRGIVVNKWAPQVAVLNHKSVGGFVTHCGWNSVLEATCAGVPMVAWPLYAEQKMNRIVMVEEMKLALPMDEIEGGKTAIVRPYGNRTRSHGSSNTDSTHNVSTTHQRLVVQYSNLWGIYNFTTIPPNACRSINNVMDALRVIVPTAVVIDLYCASTMVAAPKILNIPVYYFVTSGLPPIPSSDMPVPTLDRNSKSYSEILQLSHCLPKSDGIIINTFSSLEPKPIKAITDGLCVHLGHTPPLYCVGPLLADGSDDTHECLKWLDSQPAQSVVYLCFGSEGVFSDDQLKEIAKGLELSGHRFLWVIRSQPTIKKEELLVPPHVLDLNTLLPDGFLERTRHRGIVVNKWAPQVAVLNHKSVGGFVTHCGWNSVLEATCAGVPMVAWPLYAEQKMNRIVMVEEMKLALPMDEIEGGKVAAAKIEKRIRQLMESEEGNFIREVVKARKVDAARAVSEGGSSHVALAKLVKCWDV</sequence>
<feature type="region of interest" description="Disordered" evidence="5">
    <location>
        <begin position="416"/>
        <end position="435"/>
    </location>
</feature>
<dbReference type="InterPro" id="IPR050481">
    <property type="entry name" value="UDP-glycosyltransf_plant"/>
</dbReference>
<dbReference type="Pfam" id="PF00201">
    <property type="entry name" value="UDPGT"/>
    <property type="match status" value="2"/>
</dbReference>